<dbReference type="Gene3D" id="2.40.10.10">
    <property type="entry name" value="Trypsin-like serine proteases"/>
    <property type="match status" value="1"/>
</dbReference>
<sequence length="453" mass="51417">MSLLSYHCKLVGPRNWFKRLSETEKKYIAKWCSDSASPSNSPPKNRIIGGDLAVPEQFPYAVAITFDDGTTKCGASLITPRHVLTARHCFKHNEAEPIKSFLYIGGVCKELSEGSHGDSCSQIDMIKIEFEFVMIDPISKYEVNDLAIIQLKNSLMDKLVENPKLFGLACLPDNDEPIIPPQVEIAGWEQAFILFFQALFFAIYFLDVFCYYLDLCNLPNVTGVAPWLNLDTPFLTVHYRQSYPKQFPPFKSISQRLSQSYLEKCEKFRANLPSNACQIQPSWAAFLLFSNSNKVVCEASFVTNLHLITTRECIVHNLKKYSQNASLIIKPISSAKQSQVQFIAWSYSHPFAIIQLEQEIEEITPICLLEATIKPYIDPKEKNFRSVSDTFTLFTSTTNESLYYLTFICTWYGYVCAKSLVYVDCSRANNLAFAEKGGELPENSLQRVSLMAQ</sequence>
<protein>
    <submittedName>
        <fullName evidence="7">Peptidase S1 domain-containing protein</fullName>
    </submittedName>
</protein>
<keyword evidence="1" id="KW-0645">Protease</keyword>
<dbReference type="PROSITE" id="PS50240">
    <property type="entry name" value="TRYPSIN_DOM"/>
    <property type="match status" value="1"/>
</dbReference>
<keyword evidence="3" id="KW-0720">Serine protease</keyword>
<evidence type="ECO:0000256" key="1">
    <source>
        <dbReference type="ARBA" id="ARBA00022670"/>
    </source>
</evidence>
<dbReference type="InterPro" id="IPR009003">
    <property type="entry name" value="Peptidase_S1_PA"/>
</dbReference>
<accession>A0A915CMK4</accession>
<evidence type="ECO:0000313" key="7">
    <source>
        <dbReference type="WBParaSite" id="jg10564"/>
    </source>
</evidence>
<dbReference type="GO" id="GO:0006508">
    <property type="term" value="P:proteolysis"/>
    <property type="evidence" value="ECO:0007669"/>
    <property type="project" value="UniProtKB-KW"/>
</dbReference>
<dbReference type="InterPro" id="IPR050430">
    <property type="entry name" value="Peptidase_S1"/>
</dbReference>
<evidence type="ECO:0000256" key="2">
    <source>
        <dbReference type="ARBA" id="ARBA00022801"/>
    </source>
</evidence>
<name>A0A915CMK4_9BILA</name>
<dbReference type="SUPFAM" id="SSF50494">
    <property type="entry name" value="Trypsin-like serine proteases"/>
    <property type="match status" value="2"/>
</dbReference>
<dbReference type="GO" id="GO:0004252">
    <property type="term" value="F:serine-type endopeptidase activity"/>
    <property type="evidence" value="ECO:0007669"/>
    <property type="project" value="InterPro"/>
</dbReference>
<dbReference type="SMART" id="SM00020">
    <property type="entry name" value="Tryp_SPc"/>
    <property type="match status" value="1"/>
</dbReference>
<dbReference type="WBParaSite" id="jg10564">
    <property type="protein sequence ID" value="jg10564"/>
    <property type="gene ID" value="jg10564"/>
</dbReference>
<evidence type="ECO:0000259" key="5">
    <source>
        <dbReference type="PROSITE" id="PS50240"/>
    </source>
</evidence>
<evidence type="ECO:0000256" key="3">
    <source>
        <dbReference type="ARBA" id="ARBA00022825"/>
    </source>
</evidence>
<dbReference type="PANTHER" id="PTHR24276">
    <property type="entry name" value="POLYSERASE-RELATED"/>
    <property type="match status" value="1"/>
</dbReference>
<dbReference type="Pfam" id="PF00089">
    <property type="entry name" value="Trypsin"/>
    <property type="match status" value="1"/>
</dbReference>
<dbReference type="PANTHER" id="PTHR24276:SF98">
    <property type="entry name" value="FI18310P1-RELATED"/>
    <property type="match status" value="1"/>
</dbReference>
<dbReference type="AlphaFoldDB" id="A0A915CMK4"/>
<proteinExistence type="predicted"/>
<dbReference type="InterPro" id="IPR043504">
    <property type="entry name" value="Peptidase_S1_PA_chymotrypsin"/>
</dbReference>
<organism evidence="6 7">
    <name type="scientific">Ditylenchus dipsaci</name>
    <dbReference type="NCBI Taxonomy" id="166011"/>
    <lineage>
        <taxon>Eukaryota</taxon>
        <taxon>Metazoa</taxon>
        <taxon>Ecdysozoa</taxon>
        <taxon>Nematoda</taxon>
        <taxon>Chromadorea</taxon>
        <taxon>Rhabditida</taxon>
        <taxon>Tylenchina</taxon>
        <taxon>Tylenchomorpha</taxon>
        <taxon>Sphaerularioidea</taxon>
        <taxon>Anguinidae</taxon>
        <taxon>Anguininae</taxon>
        <taxon>Ditylenchus</taxon>
    </lineage>
</organism>
<keyword evidence="2" id="KW-0378">Hydrolase</keyword>
<feature type="domain" description="Peptidase S1" evidence="5">
    <location>
        <begin position="47"/>
        <end position="345"/>
    </location>
</feature>
<reference evidence="7" key="1">
    <citation type="submission" date="2022-11" db="UniProtKB">
        <authorList>
            <consortium name="WormBaseParasite"/>
        </authorList>
    </citation>
    <scope>IDENTIFICATION</scope>
</reference>
<evidence type="ECO:0000256" key="4">
    <source>
        <dbReference type="ARBA" id="ARBA00023157"/>
    </source>
</evidence>
<keyword evidence="4" id="KW-1015">Disulfide bond</keyword>
<dbReference type="InterPro" id="IPR001254">
    <property type="entry name" value="Trypsin_dom"/>
</dbReference>
<dbReference type="Proteomes" id="UP000887574">
    <property type="component" value="Unplaced"/>
</dbReference>
<evidence type="ECO:0000313" key="6">
    <source>
        <dbReference type="Proteomes" id="UP000887574"/>
    </source>
</evidence>
<keyword evidence="6" id="KW-1185">Reference proteome</keyword>